<evidence type="ECO:0000256" key="3">
    <source>
        <dbReference type="SAM" id="Phobius"/>
    </source>
</evidence>
<feature type="coiled-coil region" evidence="1">
    <location>
        <begin position="125"/>
        <end position="169"/>
    </location>
</feature>
<name>A0ABW0NWQ8_9HYPH</name>
<organism evidence="4 5">
    <name type="scientific">Bosea massiliensis</name>
    <dbReference type="NCBI Taxonomy" id="151419"/>
    <lineage>
        <taxon>Bacteria</taxon>
        <taxon>Pseudomonadati</taxon>
        <taxon>Pseudomonadota</taxon>
        <taxon>Alphaproteobacteria</taxon>
        <taxon>Hyphomicrobiales</taxon>
        <taxon>Boseaceae</taxon>
        <taxon>Bosea</taxon>
    </lineage>
</organism>
<dbReference type="RefSeq" id="WP_066720908.1">
    <property type="nucleotide sequence ID" value="NZ_JBHSLU010000010.1"/>
</dbReference>
<evidence type="ECO:0000256" key="2">
    <source>
        <dbReference type="SAM" id="MobiDB-lite"/>
    </source>
</evidence>
<reference evidence="5" key="1">
    <citation type="journal article" date="2019" name="Int. J. Syst. Evol. Microbiol.">
        <title>The Global Catalogue of Microorganisms (GCM) 10K type strain sequencing project: providing services to taxonomists for standard genome sequencing and annotation.</title>
        <authorList>
            <consortium name="The Broad Institute Genomics Platform"/>
            <consortium name="The Broad Institute Genome Sequencing Center for Infectious Disease"/>
            <person name="Wu L."/>
            <person name="Ma J."/>
        </authorList>
    </citation>
    <scope>NUCLEOTIDE SEQUENCE [LARGE SCALE GENOMIC DNA]</scope>
    <source>
        <strain evidence="5">CCUG 43117</strain>
    </source>
</reference>
<keyword evidence="3" id="KW-0472">Membrane</keyword>
<dbReference type="SUPFAM" id="SSF158791">
    <property type="entry name" value="MgtE N-terminal domain-like"/>
    <property type="match status" value="1"/>
</dbReference>
<protein>
    <submittedName>
        <fullName evidence="4">MotE family protein</fullName>
    </submittedName>
</protein>
<evidence type="ECO:0000256" key="1">
    <source>
        <dbReference type="SAM" id="Coils"/>
    </source>
</evidence>
<evidence type="ECO:0000313" key="5">
    <source>
        <dbReference type="Proteomes" id="UP001596060"/>
    </source>
</evidence>
<feature type="region of interest" description="Disordered" evidence="2">
    <location>
        <begin position="46"/>
        <end position="93"/>
    </location>
</feature>
<keyword evidence="3" id="KW-0812">Transmembrane</keyword>
<feature type="compositionally biased region" description="Basic and acidic residues" evidence="2">
    <location>
        <begin position="77"/>
        <end position="93"/>
    </location>
</feature>
<evidence type="ECO:0000313" key="4">
    <source>
        <dbReference type="EMBL" id="MFC5504901.1"/>
    </source>
</evidence>
<dbReference type="Proteomes" id="UP001596060">
    <property type="component" value="Unassembled WGS sequence"/>
</dbReference>
<keyword evidence="1" id="KW-0175">Coiled coil</keyword>
<comment type="caution">
    <text evidence="4">The sequence shown here is derived from an EMBL/GenBank/DDBJ whole genome shotgun (WGS) entry which is preliminary data.</text>
</comment>
<dbReference type="EMBL" id="JBHSLU010000010">
    <property type="protein sequence ID" value="MFC5504901.1"/>
    <property type="molecule type" value="Genomic_DNA"/>
</dbReference>
<sequence length="278" mass="29679">MIERPRLLPAVILGAMALLALKLFAWMAEPYPGTIPSSGLLLANTPTSAPAQKPSAEGSGAARLGAILDPETTGSVDKPEKKDKEKEKAEAEAKAEAARAANPLNKAAIINGTAPPVSPAERALLERLGERREEIDARMRELEMRERLLDTAEKKLDSRVGDLKELETKAGGGPGAKPPGEESKAIKNLVIMYEAMKPKDAARVFDRLGLDVLVPVVQQMNPRKMSEVLAAMAPDRAEKLTVALANLARNGATERVAVDATALPSTELPAIAPAPRRR</sequence>
<accession>A0ABW0NWQ8</accession>
<keyword evidence="3" id="KW-1133">Transmembrane helix</keyword>
<feature type="transmembrane region" description="Helical" evidence="3">
    <location>
        <begin position="7"/>
        <end position="28"/>
    </location>
</feature>
<keyword evidence="5" id="KW-1185">Reference proteome</keyword>
<gene>
    <name evidence="4" type="ORF">ACFPN9_06475</name>
</gene>
<proteinExistence type="predicted"/>